<evidence type="ECO:0008006" key="3">
    <source>
        <dbReference type="Google" id="ProtNLM"/>
    </source>
</evidence>
<reference evidence="1" key="1">
    <citation type="journal article" date="2023" name="Insect Mol. Biol.">
        <title>Genome sequencing provides insights into the evolution of gene families encoding plant cell wall-degrading enzymes in longhorned beetles.</title>
        <authorList>
            <person name="Shin N.R."/>
            <person name="Okamura Y."/>
            <person name="Kirsch R."/>
            <person name="Pauchet Y."/>
        </authorList>
    </citation>
    <scope>NUCLEOTIDE SEQUENCE</scope>
    <source>
        <strain evidence="1">MMC_N1</strain>
    </source>
</reference>
<dbReference type="EMBL" id="JAPWTJ010002784">
    <property type="protein sequence ID" value="KAJ8964437.1"/>
    <property type="molecule type" value="Genomic_DNA"/>
</dbReference>
<comment type="caution">
    <text evidence="1">The sequence shown here is derived from an EMBL/GenBank/DDBJ whole genome shotgun (WGS) entry which is preliminary data.</text>
</comment>
<name>A0ABQ9ISS9_9CUCU</name>
<gene>
    <name evidence="1" type="ORF">NQ317_002343</name>
</gene>
<protein>
    <recommendedName>
        <fullName evidence="3">Tyr recombinase domain-containing protein</fullName>
    </recommendedName>
</protein>
<proteinExistence type="predicted"/>
<sequence length="163" mass="17913">MLECALPIDHTDVSLSIIDKANVPFSTWVLINRVGKIPNPEMSSANILADCGVDITNLKRLGGWKSITVAEGYLDDYLENKHKCENKNLGVETQVVPKLTSASTSNATSMNKDVLKSSSTSTIEISSNDHQSVNLTSTLNIHNAANCKYGIYLLRNDIVYERK</sequence>
<organism evidence="1 2">
    <name type="scientific">Molorchus minor</name>
    <dbReference type="NCBI Taxonomy" id="1323400"/>
    <lineage>
        <taxon>Eukaryota</taxon>
        <taxon>Metazoa</taxon>
        <taxon>Ecdysozoa</taxon>
        <taxon>Arthropoda</taxon>
        <taxon>Hexapoda</taxon>
        <taxon>Insecta</taxon>
        <taxon>Pterygota</taxon>
        <taxon>Neoptera</taxon>
        <taxon>Endopterygota</taxon>
        <taxon>Coleoptera</taxon>
        <taxon>Polyphaga</taxon>
        <taxon>Cucujiformia</taxon>
        <taxon>Chrysomeloidea</taxon>
        <taxon>Cerambycidae</taxon>
        <taxon>Lamiinae</taxon>
        <taxon>Monochamini</taxon>
        <taxon>Molorchus</taxon>
    </lineage>
</organism>
<accession>A0ABQ9ISS9</accession>
<dbReference type="Proteomes" id="UP001162164">
    <property type="component" value="Unassembled WGS sequence"/>
</dbReference>
<evidence type="ECO:0000313" key="2">
    <source>
        <dbReference type="Proteomes" id="UP001162164"/>
    </source>
</evidence>
<evidence type="ECO:0000313" key="1">
    <source>
        <dbReference type="EMBL" id="KAJ8964437.1"/>
    </source>
</evidence>
<keyword evidence="2" id="KW-1185">Reference proteome</keyword>